<evidence type="ECO:0000313" key="4">
    <source>
        <dbReference type="Proteomes" id="UP001259832"/>
    </source>
</evidence>
<comment type="caution">
    <text evidence="3">The sequence shown here is derived from an EMBL/GenBank/DDBJ whole genome shotgun (WGS) entry which is preliminary data.</text>
</comment>
<organism evidence="3 4">
    <name type="scientific">Phytophthora citrophthora</name>
    <dbReference type="NCBI Taxonomy" id="4793"/>
    <lineage>
        <taxon>Eukaryota</taxon>
        <taxon>Sar</taxon>
        <taxon>Stramenopiles</taxon>
        <taxon>Oomycota</taxon>
        <taxon>Peronosporomycetes</taxon>
        <taxon>Peronosporales</taxon>
        <taxon>Peronosporaceae</taxon>
        <taxon>Phytophthora</taxon>
    </lineage>
</organism>
<gene>
    <name evidence="3" type="ORF">P3T76_006070</name>
</gene>
<dbReference type="PANTHER" id="PTHR31569">
    <property type="entry name" value="SWIM-TYPE DOMAIN-CONTAINING PROTEIN"/>
    <property type="match status" value="1"/>
</dbReference>
<evidence type="ECO:0000256" key="1">
    <source>
        <dbReference type="SAM" id="Coils"/>
    </source>
</evidence>
<keyword evidence="4" id="KW-1185">Reference proteome</keyword>
<protein>
    <recommendedName>
        <fullName evidence="5">FAR1 domain-containing protein</fullName>
    </recommendedName>
</protein>
<feature type="coiled-coil region" evidence="1">
    <location>
        <begin position="417"/>
        <end position="493"/>
    </location>
</feature>
<accession>A0AAD9GR11</accession>
<feature type="region of interest" description="Disordered" evidence="2">
    <location>
        <begin position="1"/>
        <end position="27"/>
    </location>
</feature>
<proteinExistence type="predicted"/>
<feature type="region of interest" description="Disordered" evidence="2">
    <location>
        <begin position="236"/>
        <end position="324"/>
    </location>
</feature>
<dbReference type="PANTHER" id="PTHR31569:SF4">
    <property type="entry name" value="SWIM-TYPE DOMAIN-CONTAINING PROTEIN"/>
    <property type="match status" value="1"/>
</dbReference>
<keyword evidence="1" id="KW-0175">Coiled coil</keyword>
<feature type="region of interest" description="Disordered" evidence="2">
    <location>
        <begin position="353"/>
        <end position="403"/>
    </location>
</feature>
<evidence type="ECO:0000313" key="3">
    <source>
        <dbReference type="EMBL" id="KAK1942571.1"/>
    </source>
</evidence>
<evidence type="ECO:0000256" key="2">
    <source>
        <dbReference type="SAM" id="MobiDB-lite"/>
    </source>
</evidence>
<feature type="compositionally biased region" description="Low complexity" evidence="2">
    <location>
        <begin position="285"/>
        <end position="312"/>
    </location>
</feature>
<feature type="compositionally biased region" description="Low complexity" evidence="2">
    <location>
        <begin position="375"/>
        <end position="390"/>
    </location>
</feature>
<feature type="compositionally biased region" description="Polar residues" evidence="2">
    <location>
        <begin position="250"/>
        <end position="268"/>
    </location>
</feature>
<dbReference type="InterPro" id="IPR052579">
    <property type="entry name" value="Zinc_finger_SWIM"/>
</dbReference>
<feature type="region of interest" description="Disordered" evidence="2">
    <location>
        <begin position="501"/>
        <end position="545"/>
    </location>
</feature>
<dbReference type="Proteomes" id="UP001259832">
    <property type="component" value="Unassembled WGS sequence"/>
</dbReference>
<sequence>MSDVQDDSEQLAPSPAAPQSPTPQAEETPLIHADYMTITAFPSWEAFYAAFEEYQRETYQVYRSKTSTSVATRNERVIKQLQTTRPDLREYDSRLLPEEMKVYTRTLVCTHAGKPRSRSQGLRPKQKTRATDCPARINVLAQRKSDDSGWHIVVRTQVTSHNHPLDVESFMMHPRNRKVQDPMVLEAVNALRKAGVKRQKIRTYIAEKEPSKHVTRSDVNNLLNRMKNDTEFLMNALASKPPTPPPAPQVRSTQPQIQAMQPPVNESQPTPPATHAQPNQASVSQAQHPQPPVTQVQPMQPPVTKVQPTQRPYSQVEETQPPSNLVVVTQAATTQVAWADTIDRGRNGNGLAPVAASFSLRGGDNGERGLPISHPTTQPTTQPTDQQSSDVMESEANSLHRLRETTHVASGVFKFRVKRLEEQNLALFKQNNKLILQNRQYVADLNQASKKSAEKDARMMALQRSHASLKATLRTLTQEMATLKEENTRLNILHESQSYDLEDTALAQTENEDVAEQPGKRSLPVDTSGSDGAIEFVIRPQKRSK</sequence>
<dbReference type="EMBL" id="JASMQC010000009">
    <property type="protein sequence ID" value="KAK1942571.1"/>
    <property type="molecule type" value="Genomic_DNA"/>
</dbReference>
<name>A0AAD9GR11_9STRA</name>
<reference evidence="3" key="1">
    <citation type="submission" date="2023-08" db="EMBL/GenBank/DDBJ databases">
        <title>Reference Genome Resource for the Citrus Pathogen Phytophthora citrophthora.</title>
        <authorList>
            <person name="Moller H."/>
            <person name="Coetzee B."/>
            <person name="Rose L.J."/>
            <person name="Van Niekerk J.M."/>
        </authorList>
    </citation>
    <scope>NUCLEOTIDE SEQUENCE</scope>
    <source>
        <strain evidence="3">STE-U-9442</strain>
    </source>
</reference>
<dbReference type="AlphaFoldDB" id="A0AAD9GR11"/>
<evidence type="ECO:0008006" key="5">
    <source>
        <dbReference type="Google" id="ProtNLM"/>
    </source>
</evidence>